<sequence>MEMKIDDNLSVHQRTSRFRSDNENNNTDERDGGAKRRLQANSEAKRNLISWADNSQTNAEVMRKCSDEKV</sequence>
<evidence type="ECO:0000313" key="3">
    <source>
        <dbReference type="Proteomes" id="UP000054721"/>
    </source>
</evidence>
<dbReference type="Proteomes" id="UP000054721">
    <property type="component" value="Unassembled WGS sequence"/>
</dbReference>
<keyword evidence="3" id="KW-1185">Reference proteome</keyword>
<organism evidence="2 3">
    <name type="scientific">Trichinella nativa</name>
    <dbReference type="NCBI Taxonomy" id="6335"/>
    <lineage>
        <taxon>Eukaryota</taxon>
        <taxon>Metazoa</taxon>
        <taxon>Ecdysozoa</taxon>
        <taxon>Nematoda</taxon>
        <taxon>Enoplea</taxon>
        <taxon>Dorylaimia</taxon>
        <taxon>Trichinellida</taxon>
        <taxon>Trichinellidae</taxon>
        <taxon>Trichinella</taxon>
    </lineage>
</organism>
<dbReference type="AlphaFoldDB" id="A0A0V1KJQ0"/>
<reference evidence="2 3" key="1">
    <citation type="submission" date="2015-05" db="EMBL/GenBank/DDBJ databases">
        <title>Evolution of Trichinella species and genotypes.</title>
        <authorList>
            <person name="Korhonen P.K."/>
            <person name="Edoardo P."/>
            <person name="Giuseppe L.R."/>
            <person name="Gasser R.B."/>
        </authorList>
    </citation>
    <scope>NUCLEOTIDE SEQUENCE [LARGE SCALE GENOMIC DNA]</scope>
    <source>
        <strain evidence="2">ISS10</strain>
    </source>
</reference>
<evidence type="ECO:0000256" key="1">
    <source>
        <dbReference type="SAM" id="MobiDB-lite"/>
    </source>
</evidence>
<gene>
    <name evidence="2" type="ORF">T02_11499</name>
</gene>
<dbReference type="EMBL" id="JYDW01000746">
    <property type="protein sequence ID" value="KRZ47488.1"/>
    <property type="molecule type" value="Genomic_DNA"/>
</dbReference>
<name>A0A0V1KJQ0_9BILA</name>
<feature type="compositionally biased region" description="Basic and acidic residues" evidence="1">
    <location>
        <begin position="18"/>
        <end position="34"/>
    </location>
</feature>
<evidence type="ECO:0000313" key="2">
    <source>
        <dbReference type="EMBL" id="KRZ47488.1"/>
    </source>
</evidence>
<comment type="caution">
    <text evidence="2">The sequence shown here is derived from an EMBL/GenBank/DDBJ whole genome shotgun (WGS) entry which is preliminary data.</text>
</comment>
<accession>A0A0V1KJQ0</accession>
<feature type="region of interest" description="Disordered" evidence="1">
    <location>
        <begin position="1"/>
        <end position="51"/>
    </location>
</feature>
<proteinExistence type="predicted"/>
<protein>
    <submittedName>
        <fullName evidence="2">Uncharacterized protein</fullName>
    </submittedName>
</protein>